<dbReference type="KEGG" id="pdx:Psed_4438"/>
<sequence length="278" mass="27539">MTGIVVHTLVLGAGGPVGAAWLSGAVSGLTAGMSLRDVTQIVGTSAGSVVGAWLGAGADLDEATAAIADRAAWHAGRRGPAAGTVDTDTDTGTGTATGTDTAIDADAAAALWARWLPSGEWPKTLRVTAVALPDKRISVWSADDGIPLGAAVAASTAAPGLAPPVRIGGRPHVDGGVRSTTNADVAASRIDAPGAEVLVLAPLFTDALTREVRILRGLGCTVRILTPERGDLGGALDGGGVALLGADLVGPAERAGRRQAERALAAFPQASTVGRFAG</sequence>
<feature type="region of interest" description="Disordered" evidence="3">
    <location>
        <begin position="77"/>
        <end position="99"/>
    </location>
</feature>
<comment type="caution">
    <text evidence="2">Lacks conserved residue(s) required for the propagation of feature annotation.</text>
</comment>
<reference evidence="5 6" key="1">
    <citation type="journal article" date="2011" name="J. Bacteriol.">
        <title>Genome sequence of the 1,4-dioxane-degrading Pseudonocardia dioxanivorans strain CB1190.</title>
        <authorList>
            <person name="Sales C.M."/>
            <person name="Mahendra S."/>
            <person name="Grostern A."/>
            <person name="Parales R.E."/>
            <person name="Goodwin L.A."/>
            <person name="Woyke T."/>
            <person name="Nolan M."/>
            <person name="Lapidus A."/>
            <person name="Chertkov O."/>
            <person name="Ovchinnikova G."/>
            <person name="Sczyrba A."/>
            <person name="Alvarez-Cohen L."/>
        </authorList>
    </citation>
    <scope>NUCLEOTIDE SEQUENCE [LARGE SCALE GENOMIC DNA]</scope>
    <source>
        <strain evidence="6">ATCC 55486 / DSM 44775 / JCM 13855 / CB1190</strain>
    </source>
</reference>
<feature type="active site" description="Proton acceptor" evidence="2">
    <location>
        <position position="174"/>
    </location>
</feature>
<dbReference type="SUPFAM" id="SSF52151">
    <property type="entry name" value="FabD/lysophospholipase-like"/>
    <property type="match status" value="1"/>
</dbReference>
<dbReference type="InterPro" id="IPR002641">
    <property type="entry name" value="PNPLA_dom"/>
</dbReference>
<dbReference type="Proteomes" id="UP000007809">
    <property type="component" value="Chromosome"/>
</dbReference>
<feature type="short sequence motif" description="DGA/G" evidence="2">
    <location>
        <begin position="174"/>
        <end position="176"/>
    </location>
</feature>
<dbReference type="AlphaFoldDB" id="F4CYM5"/>
<accession>F4CYM5</accession>
<proteinExistence type="predicted"/>
<feature type="domain" description="PNPLA" evidence="4">
    <location>
        <begin position="9"/>
        <end position="189"/>
    </location>
</feature>
<evidence type="ECO:0000259" key="4">
    <source>
        <dbReference type="PROSITE" id="PS51635"/>
    </source>
</evidence>
<dbReference type="OrthoDB" id="2339873at2"/>
<dbReference type="GO" id="GO:0016042">
    <property type="term" value="P:lipid catabolic process"/>
    <property type="evidence" value="ECO:0007669"/>
    <property type="project" value="UniProtKB-UniRule"/>
</dbReference>
<feature type="active site" description="Nucleophile" evidence="2">
    <location>
        <position position="45"/>
    </location>
</feature>
<dbReference type="HOGENOM" id="CLU_055284_1_0_11"/>
<keyword evidence="2" id="KW-0378">Hydrolase</keyword>
<name>F4CYM5_PSEUX</name>
<keyword evidence="2" id="KW-0442">Lipid degradation</keyword>
<dbReference type="Pfam" id="PF01734">
    <property type="entry name" value="Patatin"/>
    <property type="match status" value="1"/>
</dbReference>
<dbReference type="Gene3D" id="3.40.1090.10">
    <property type="entry name" value="Cytosolic phospholipase A2 catalytic domain"/>
    <property type="match status" value="2"/>
</dbReference>
<keyword evidence="6" id="KW-1185">Reference proteome</keyword>
<evidence type="ECO:0000313" key="5">
    <source>
        <dbReference type="EMBL" id="AEA26595.1"/>
    </source>
</evidence>
<keyword evidence="1 2" id="KW-0443">Lipid metabolism</keyword>
<evidence type="ECO:0000256" key="2">
    <source>
        <dbReference type="PROSITE-ProRule" id="PRU01161"/>
    </source>
</evidence>
<evidence type="ECO:0000313" key="6">
    <source>
        <dbReference type="Proteomes" id="UP000007809"/>
    </source>
</evidence>
<feature type="compositionally biased region" description="Low complexity" evidence="3">
    <location>
        <begin position="81"/>
        <end position="99"/>
    </location>
</feature>
<dbReference type="PROSITE" id="PS51635">
    <property type="entry name" value="PNPLA"/>
    <property type="match status" value="1"/>
</dbReference>
<organism evidence="5 6">
    <name type="scientific">Pseudonocardia dioxanivorans (strain ATCC 55486 / DSM 44775 / JCM 13855 / CB1190)</name>
    <dbReference type="NCBI Taxonomy" id="675635"/>
    <lineage>
        <taxon>Bacteria</taxon>
        <taxon>Bacillati</taxon>
        <taxon>Actinomycetota</taxon>
        <taxon>Actinomycetes</taxon>
        <taxon>Pseudonocardiales</taxon>
        <taxon>Pseudonocardiaceae</taxon>
        <taxon>Pseudonocardia</taxon>
    </lineage>
</organism>
<evidence type="ECO:0000256" key="1">
    <source>
        <dbReference type="ARBA" id="ARBA00023098"/>
    </source>
</evidence>
<evidence type="ECO:0000256" key="3">
    <source>
        <dbReference type="SAM" id="MobiDB-lite"/>
    </source>
</evidence>
<dbReference type="STRING" id="675635.Psed_4438"/>
<dbReference type="InterPro" id="IPR016035">
    <property type="entry name" value="Acyl_Trfase/lysoPLipase"/>
</dbReference>
<dbReference type="eggNOG" id="COG1752">
    <property type="taxonomic scope" value="Bacteria"/>
</dbReference>
<dbReference type="RefSeq" id="WP_013676508.1">
    <property type="nucleotide sequence ID" value="NC_015312.1"/>
</dbReference>
<protein>
    <submittedName>
        <fullName evidence="5">Patatin</fullName>
    </submittedName>
</protein>
<gene>
    <name evidence="5" type="ordered locus">Psed_4438</name>
</gene>
<feature type="short sequence motif" description="GXSXG" evidence="2">
    <location>
        <begin position="43"/>
        <end position="47"/>
    </location>
</feature>
<dbReference type="GO" id="GO:0016787">
    <property type="term" value="F:hydrolase activity"/>
    <property type="evidence" value="ECO:0007669"/>
    <property type="project" value="UniProtKB-UniRule"/>
</dbReference>
<dbReference type="EMBL" id="CP002593">
    <property type="protein sequence ID" value="AEA26595.1"/>
    <property type="molecule type" value="Genomic_DNA"/>
</dbReference>